<keyword evidence="3" id="KW-1185">Reference proteome</keyword>
<name>A0ABN8I7E7_9NEOP</name>
<reference evidence="2" key="1">
    <citation type="submission" date="2022-03" db="EMBL/GenBank/DDBJ databases">
        <authorList>
            <person name="Martin H S."/>
        </authorList>
    </citation>
    <scope>NUCLEOTIDE SEQUENCE</scope>
</reference>
<sequence>MRAKPSAESGRGRVGCRLGYFARPPSNVNLLTSPSEAQAQPRRMRRRGELIRHKAAPNRRADGVLHGDATQKKKIERKNKKK</sequence>
<feature type="compositionally biased region" description="Polar residues" evidence="1">
    <location>
        <begin position="29"/>
        <end position="38"/>
    </location>
</feature>
<organism evidence="2 3">
    <name type="scientific">Iphiclides podalirius</name>
    <name type="common">scarce swallowtail</name>
    <dbReference type="NCBI Taxonomy" id="110791"/>
    <lineage>
        <taxon>Eukaryota</taxon>
        <taxon>Metazoa</taxon>
        <taxon>Ecdysozoa</taxon>
        <taxon>Arthropoda</taxon>
        <taxon>Hexapoda</taxon>
        <taxon>Insecta</taxon>
        <taxon>Pterygota</taxon>
        <taxon>Neoptera</taxon>
        <taxon>Endopterygota</taxon>
        <taxon>Lepidoptera</taxon>
        <taxon>Glossata</taxon>
        <taxon>Ditrysia</taxon>
        <taxon>Papilionoidea</taxon>
        <taxon>Papilionidae</taxon>
        <taxon>Papilioninae</taxon>
        <taxon>Iphiclides</taxon>
    </lineage>
</organism>
<feature type="non-terminal residue" evidence="2">
    <location>
        <position position="82"/>
    </location>
</feature>
<dbReference type="EMBL" id="OW152814">
    <property type="protein sequence ID" value="CAH2050043.1"/>
    <property type="molecule type" value="Genomic_DNA"/>
</dbReference>
<accession>A0ABN8I7E7</accession>
<gene>
    <name evidence="2" type="ORF">IPOD504_LOCUS7196</name>
</gene>
<evidence type="ECO:0000313" key="3">
    <source>
        <dbReference type="Proteomes" id="UP000837857"/>
    </source>
</evidence>
<dbReference type="Proteomes" id="UP000837857">
    <property type="component" value="Chromosome 2"/>
</dbReference>
<evidence type="ECO:0000313" key="2">
    <source>
        <dbReference type="EMBL" id="CAH2050043.1"/>
    </source>
</evidence>
<feature type="region of interest" description="Disordered" evidence="1">
    <location>
        <begin position="29"/>
        <end position="82"/>
    </location>
</feature>
<protein>
    <submittedName>
        <fullName evidence="2">Uncharacterized protein</fullName>
    </submittedName>
</protein>
<feature type="compositionally biased region" description="Basic and acidic residues" evidence="1">
    <location>
        <begin position="59"/>
        <end position="73"/>
    </location>
</feature>
<evidence type="ECO:0000256" key="1">
    <source>
        <dbReference type="SAM" id="MobiDB-lite"/>
    </source>
</evidence>
<proteinExistence type="predicted"/>